<proteinExistence type="predicted"/>
<evidence type="ECO:0000313" key="2">
    <source>
        <dbReference type="EMBL" id="GAA2357653.1"/>
    </source>
</evidence>
<feature type="region of interest" description="Disordered" evidence="1">
    <location>
        <begin position="1"/>
        <end position="29"/>
    </location>
</feature>
<dbReference type="RefSeq" id="WP_344615021.1">
    <property type="nucleotide sequence ID" value="NZ_BAAARV010000040.1"/>
</dbReference>
<dbReference type="Proteomes" id="UP001501444">
    <property type="component" value="Unassembled WGS sequence"/>
</dbReference>
<dbReference type="EMBL" id="BAAARV010000040">
    <property type="protein sequence ID" value="GAA2357653.1"/>
    <property type="molecule type" value="Genomic_DNA"/>
</dbReference>
<sequence length="105" mass="11488">MSQHGQPAGLPDRAGQARAAAEPGAEEKDAGIIEVGEWFGIGNEFTGVQIRKVWTRNGERLELHVPARNYRSLLDAMQLEIIAAQDPAAFTRLFQRQLGSDEMGA</sequence>
<feature type="compositionally biased region" description="Low complexity" evidence="1">
    <location>
        <begin position="13"/>
        <end position="23"/>
    </location>
</feature>
<evidence type="ECO:0000256" key="1">
    <source>
        <dbReference type="SAM" id="MobiDB-lite"/>
    </source>
</evidence>
<gene>
    <name evidence="2" type="ORF">GCM10010170_051060</name>
</gene>
<reference evidence="2 3" key="1">
    <citation type="journal article" date="2019" name="Int. J. Syst. Evol. Microbiol.">
        <title>The Global Catalogue of Microorganisms (GCM) 10K type strain sequencing project: providing services to taxonomists for standard genome sequencing and annotation.</title>
        <authorList>
            <consortium name="The Broad Institute Genomics Platform"/>
            <consortium name="The Broad Institute Genome Sequencing Center for Infectious Disease"/>
            <person name="Wu L."/>
            <person name="Ma J."/>
        </authorList>
    </citation>
    <scope>NUCLEOTIDE SEQUENCE [LARGE SCALE GENOMIC DNA]</scope>
    <source>
        <strain evidence="2 3">JCM 3272</strain>
    </source>
</reference>
<comment type="caution">
    <text evidence="2">The sequence shown here is derived from an EMBL/GenBank/DDBJ whole genome shotgun (WGS) entry which is preliminary data.</text>
</comment>
<protein>
    <submittedName>
        <fullName evidence="2">Uncharacterized protein</fullName>
    </submittedName>
</protein>
<evidence type="ECO:0000313" key="3">
    <source>
        <dbReference type="Proteomes" id="UP001501444"/>
    </source>
</evidence>
<organism evidence="2 3">
    <name type="scientific">Dactylosporangium salmoneum</name>
    <dbReference type="NCBI Taxonomy" id="53361"/>
    <lineage>
        <taxon>Bacteria</taxon>
        <taxon>Bacillati</taxon>
        <taxon>Actinomycetota</taxon>
        <taxon>Actinomycetes</taxon>
        <taxon>Micromonosporales</taxon>
        <taxon>Micromonosporaceae</taxon>
        <taxon>Dactylosporangium</taxon>
    </lineage>
</organism>
<accession>A0ABN3GPP7</accession>
<name>A0ABN3GPP7_9ACTN</name>
<keyword evidence="3" id="KW-1185">Reference proteome</keyword>